<feature type="region of interest" description="Disordered" evidence="1">
    <location>
        <begin position="71"/>
        <end position="95"/>
    </location>
</feature>
<accession>A0A9P4UYU6</accession>
<organism evidence="2 3">
    <name type="scientific">Polyplosphaeria fusca</name>
    <dbReference type="NCBI Taxonomy" id="682080"/>
    <lineage>
        <taxon>Eukaryota</taxon>
        <taxon>Fungi</taxon>
        <taxon>Dikarya</taxon>
        <taxon>Ascomycota</taxon>
        <taxon>Pezizomycotina</taxon>
        <taxon>Dothideomycetes</taxon>
        <taxon>Pleosporomycetidae</taxon>
        <taxon>Pleosporales</taxon>
        <taxon>Tetraplosphaeriaceae</taxon>
        <taxon>Polyplosphaeria</taxon>
    </lineage>
</organism>
<comment type="caution">
    <text evidence="2">The sequence shown here is derived from an EMBL/GenBank/DDBJ whole genome shotgun (WGS) entry which is preliminary data.</text>
</comment>
<protein>
    <submittedName>
        <fullName evidence="2">Uncharacterized protein</fullName>
    </submittedName>
</protein>
<evidence type="ECO:0000256" key="1">
    <source>
        <dbReference type="SAM" id="MobiDB-lite"/>
    </source>
</evidence>
<reference evidence="2" key="1">
    <citation type="journal article" date="2020" name="Stud. Mycol.">
        <title>101 Dothideomycetes genomes: a test case for predicting lifestyles and emergence of pathogens.</title>
        <authorList>
            <person name="Haridas S."/>
            <person name="Albert R."/>
            <person name="Binder M."/>
            <person name="Bloem J."/>
            <person name="Labutti K."/>
            <person name="Salamov A."/>
            <person name="Andreopoulos B."/>
            <person name="Baker S."/>
            <person name="Barry K."/>
            <person name="Bills G."/>
            <person name="Bluhm B."/>
            <person name="Cannon C."/>
            <person name="Castanera R."/>
            <person name="Culley D."/>
            <person name="Daum C."/>
            <person name="Ezra D."/>
            <person name="Gonzalez J."/>
            <person name="Henrissat B."/>
            <person name="Kuo A."/>
            <person name="Liang C."/>
            <person name="Lipzen A."/>
            <person name="Lutzoni F."/>
            <person name="Magnuson J."/>
            <person name="Mondo S."/>
            <person name="Nolan M."/>
            <person name="Ohm R."/>
            <person name="Pangilinan J."/>
            <person name="Park H.-J."/>
            <person name="Ramirez L."/>
            <person name="Alfaro M."/>
            <person name="Sun H."/>
            <person name="Tritt A."/>
            <person name="Yoshinaga Y."/>
            <person name="Zwiers L.-H."/>
            <person name="Turgeon B."/>
            <person name="Goodwin S."/>
            <person name="Spatafora J."/>
            <person name="Crous P."/>
            <person name="Grigoriev I."/>
        </authorList>
    </citation>
    <scope>NUCLEOTIDE SEQUENCE</scope>
    <source>
        <strain evidence="2">CBS 125425</strain>
    </source>
</reference>
<gene>
    <name evidence="2" type="ORF">EJ04DRAFT_514319</name>
</gene>
<sequence>MASAQDIQDLLRFLSQDAKVALAQAIGATKKLQEAGLVTPDQIAKSSLKDVQVIFEDDKIAKQVFNSARRVSKKRSASDAPSTAPSKKPKPAYGESLTPAAFEESLSLPDSCLDEDQLSTAVLYTNRAPLVLAFAVTLLKYTMSKQPLSSRLSLAQAVVSANSRTKAVNLGLESGRSAEEEGWGEGQPSVRVMGRDIPTMKRWGYDWEAKEEEGATQETIKAEPDEMFVGKEPALWGVDLEALRKSNGPVTVGSRNVSTSQLPIYTAQSARSYLLKSFESPKSEPEGVASRKKKPSAVATKERKEHNLGLLLGALDLLFQSWAEVLSKEDLDKRAWGWYVRVRPDVEAGVAGWGGKNLVKLGDILDLRRPAQPPKPTT</sequence>
<evidence type="ECO:0000313" key="2">
    <source>
        <dbReference type="EMBL" id="KAF2731744.1"/>
    </source>
</evidence>
<dbReference type="Proteomes" id="UP000799444">
    <property type="component" value="Unassembled WGS sequence"/>
</dbReference>
<dbReference type="OrthoDB" id="514070at2759"/>
<dbReference type="EMBL" id="ML996189">
    <property type="protein sequence ID" value="KAF2731744.1"/>
    <property type="molecule type" value="Genomic_DNA"/>
</dbReference>
<proteinExistence type="predicted"/>
<dbReference type="AlphaFoldDB" id="A0A9P4UYU6"/>
<name>A0A9P4UYU6_9PLEO</name>
<evidence type="ECO:0000313" key="3">
    <source>
        <dbReference type="Proteomes" id="UP000799444"/>
    </source>
</evidence>
<feature type="region of interest" description="Disordered" evidence="1">
    <location>
        <begin position="281"/>
        <end position="300"/>
    </location>
</feature>
<keyword evidence="3" id="KW-1185">Reference proteome</keyword>